<dbReference type="Pfam" id="PF00356">
    <property type="entry name" value="LacI"/>
    <property type="match status" value="1"/>
</dbReference>
<dbReference type="AlphaFoldDB" id="A0A7Z8JWZ5"/>
<dbReference type="SUPFAM" id="SSF53822">
    <property type="entry name" value="Periplasmic binding protein-like I"/>
    <property type="match status" value="1"/>
</dbReference>
<evidence type="ECO:0000259" key="4">
    <source>
        <dbReference type="PROSITE" id="PS50932"/>
    </source>
</evidence>
<evidence type="ECO:0000256" key="3">
    <source>
        <dbReference type="ARBA" id="ARBA00023163"/>
    </source>
</evidence>
<dbReference type="Gene3D" id="1.10.260.40">
    <property type="entry name" value="lambda repressor-like DNA-binding domains"/>
    <property type="match status" value="1"/>
</dbReference>
<dbReference type="CDD" id="cd01392">
    <property type="entry name" value="HTH_LacI"/>
    <property type="match status" value="1"/>
</dbReference>
<dbReference type="PROSITE" id="PS50932">
    <property type="entry name" value="HTH_LACI_2"/>
    <property type="match status" value="1"/>
</dbReference>
<dbReference type="Proteomes" id="UP000308121">
    <property type="component" value="Unassembled WGS sequence"/>
</dbReference>
<dbReference type="PANTHER" id="PTHR30146:SF138">
    <property type="entry name" value="TRANSCRIPTIONAL REGULATORY PROTEIN"/>
    <property type="match status" value="1"/>
</dbReference>
<dbReference type="PANTHER" id="PTHR30146">
    <property type="entry name" value="LACI-RELATED TRANSCRIPTIONAL REPRESSOR"/>
    <property type="match status" value="1"/>
</dbReference>
<evidence type="ECO:0000313" key="6">
    <source>
        <dbReference type="Proteomes" id="UP000308121"/>
    </source>
</evidence>
<dbReference type="OrthoDB" id="3258243at2"/>
<proteinExistence type="predicted"/>
<gene>
    <name evidence="5" type="ORF">FA014_15860</name>
</gene>
<reference evidence="5 6" key="1">
    <citation type="submission" date="2019-05" db="EMBL/GenBank/DDBJ databases">
        <title>Genome sequence of Cellulomonas hominis strain CS1.</title>
        <authorList>
            <person name="Belmont J."/>
            <person name="Maclea K.S."/>
        </authorList>
    </citation>
    <scope>NUCLEOTIDE SEQUENCE [LARGE SCALE GENOMIC DNA]</scope>
    <source>
        <strain evidence="5 6">CS1</strain>
    </source>
</reference>
<dbReference type="SUPFAM" id="SSF47413">
    <property type="entry name" value="lambda repressor-like DNA-binding domains"/>
    <property type="match status" value="1"/>
</dbReference>
<dbReference type="GO" id="GO:0003700">
    <property type="term" value="F:DNA-binding transcription factor activity"/>
    <property type="evidence" value="ECO:0007669"/>
    <property type="project" value="TreeGrafter"/>
</dbReference>
<dbReference type="InterPro" id="IPR046335">
    <property type="entry name" value="LacI/GalR-like_sensor"/>
</dbReference>
<evidence type="ECO:0000256" key="1">
    <source>
        <dbReference type="ARBA" id="ARBA00023015"/>
    </source>
</evidence>
<dbReference type="Gene3D" id="3.40.50.2300">
    <property type="match status" value="2"/>
</dbReference>
<dbReference type="RefSeq" id="WP_154730622.1">
    <property type="nucleotide sequence ID" value="NZ_SZYE01000170.1"/>
</dbReference>
<dbReference type="InterPro" id="IPR010982">
    <property type="entry name" value="Lambda_DNA-bd_dom_sf"/>
</dbReference>
<comment type="caution">
    <text evidence="5">The sequence shown here is derived from an EMBL/GenBank/DDBJ whole genome shotgun (WGS) entry which is preliminary data.</text>
</comment>
<dbReference type="InterPro" id="IPR000843">
    <property type="entry name" value="HTH_LacI"/>
</dbReference>
<dbReference type="Pfam" id="PF13377">
    <property type="entry name" value="Peripla_BP_3"/>
    <property type="match status" value="1"/>
</dbReference>
<sequence>MVEAEGGSEPRATRAPTIYDVAQAAGVAASTVSRTFARPGRVNSQTAERVRAAAAAIGYRANPVAQALSTARSRMIAVLVSDLANPIYAELLRGAQVAASAAGYGVLVEDTREDAATERETAERILPMVEGVLLTSSRMPDSAIRSIAKQRPVVVMNRGLADVPCVVADERRGARRAVEHLGEAGHRDLVYVAGPDASWPNGARWRAFSDACHELDISARRIGPFEPTFAGGFEAALALGGARASGVLVFNALMAVGVIRGLQQAGLRVPEDVSVVGFDDVLIGQIVSPALTTVSTPLQAMGATGLRNLLALVNGARSRGEPVVVPARLVVRESSGVVAARAG</sequence>
<name>A0A7Z8JWZ5_9CELL</name>
<dbReference type="EMBL" id="SZYE01000170">
    <property type="protein sequence ID" value="TKR22543.1"/>
    <property type="molecule type" value="Genomic_DNA"/>
</dbReference>
<evidence type="ECO:0000256" key="2">
    <source>
        <dbReference type="ARBA" id="ARBA00023125"/>
    </source>
</evidence>
<dbReference type="SMART" id="SM00354">
    <property type="entry name" value="HTH_LACI"/>
    <property type="match status" value="1"/>
</dbReference>
<accession>A0A7Z8JWZ5</accession>
<keyword evidence="2" id="KW-0238">DNA-binding</keyword>
<keyword evidence="3" id="KW-0804">Transcription</keyword>
<dbReference type="GO" id="GO:0000976">
    <property type="term" value="F:transcription cis-regulatory region binding"/>
    <property type="evidence" value="ECO:0007669"/>
    <property type="project" value="TreeGrafter"/>
</dbReference>
<evidence type="ECO:0000313" key="5">
    <source>
        <dbReference type="EMBL" id="TKR22543.1"/>
    </source>
</evidence>
<dbReference type="CDD" id="cd06267">
    <property type="entry name" value="PBP1_LacI_sugar_binding-like"/>
    <property type="match status" value="1"/>
</dbReference>
<dbReference type="InterPro" id="IPR028082">
    <property type="entry name" value="Peripla_BP_I"/>
</dbReference>
<keyword evidence="1" id="KW-0805">Transcription regulation</keyword>
<organism evidence="5 6">
    <name type="scientific">Cellulomonas hominis</name>
    <dbReference type="NCBI Taxonomy" id="156981"/>
    <lineage>
        <taxon>Bacteria</taxon>
        <taxon>Bacillati</taxon>
        <taxon>Actinomycetota</taxon>
        <taxon>Actinomycetes</taxon>
        <taxon>Micrococcales</taxon>
        <taxon>Cellulomonadaceae</taxon>
        <taxon>Cellulomonas</taxon>
    </lineage>
</organism>
<protein>
    <submittedName>
        <fullName evidence="5">LacI family transcriptional regulator</fullName>
    </submittedName>
</protein>
<feature type="domain" description="HTH lacI-type" evidence="4">
    <location>
        <begin position="16"/>
        <end position="70"/>
    </location>
</feature>